<dbReference type="EC" id="6.3.5.4" evidence="2"/>
<name>A0A4Q5KSN2_9GAMM</name>
<dbReference type="PANTHER" id="PTHR43284:SF1">
    <property type="entry name" value="ASPARAGINE SYNTHETASE"/>
    <property type="match status" value="1"/>
</dbReference>
<dbReference type="EMBL" id="SEZK01000043">
    <property type="protein sequence ID" value="RYU48854.1"/>
    <property type="molecule type" value="Genomic_DNA"/>
</dbReference>
<accession>A0A4Q5KSN2</accession>
<dbReference type="Proteomes" id="UP000294063">
    <property type="component" value="Unassembled WGS sequence"/>
</dbReference>
<organism evidence="6 7">
    <name type="scientific">Aliivibrio finisterrensis</name>
    <dbReference type="NCBI Taxonomy" id="511998"/>
    <lineage>
        <taxon>Bacteria</taxon>
        <taxon>Pseudomonadati</taxon>
        <taxon>Pseudomonadota</taxon>
        <taxon>Gammaproteobacteria</taxon>
        <taxon>Vibrionales</taxon>
        <taxon>Vibrionaceae</taxon>
        <taxon>Aliivibrio</taxon>
    </lineage>
</organism>
<evidence type="ECO:0000259" key="5">
    <source>
        <dbReference type="Pfam" id="PF13537"/>
    </source>
</evidence>
<dbReference type="AlphaFoldDB" id="A0A4Q5KSN2"/>
<dbReference type="GO" id="GO:0006529">
    <property type="term" value="P:asparagine biosynthetic process"/>
    <property type="evidence" value="ECO:0007669"/>
    <property type="project" value="InterPro"/>
</dbReference>
<comment type="caution">
    <text evidence="6">The sequence shown here is derived from an EMBL/GenBank/DDBJ whole genome shotgun (WGS) entry which is preliminary data.</text>
</comment>
<dbReference type="Gene3D" id="3.60.20.10">
    <property type="entry name" value="Glutamine Phosphoribosylpyrophosphate, subunit 1, domain 1"/>
    <property type="match status" value="1"/>
</dbReference>
<feature type="domain" description="Asparagine synthetase" evidence="4">
    <location>
        <begin position="212"/>
        <end position="293"/>
    </location>
</feature>
<evidence type="ECO:0000256" key="3">
    <source>
        <dbReference type="ARBA" id="ARBA00048741"/>
    </source>
</evidence>
<proteinExistence type="predicted"/>
<dbReference type="Gene3D" id="3.40.50.620">
    <property type="entry name" value="HUPs"/>
    <property type="match status" value="1"/>
</dbReference>
<dbReference type="InterPro" id="IPR051786">
    <property type="entry name" value="ASN_synthetase/amidase"/>
</dbReference>
<feature type="domain" description="Glutamine amidotransferase type-2" evidence="5">
    <location>
        <begin position="76"/>
        <end position="122"/>
    </location>
</feature>
<comment type="pathway">
    <text evidence="1">Amino-acid biosynthesis; L-asparagine biosynthesis; L-asparagine from L-aspartate (L-Gln route): step 1/1.</text>
</comment>
<reference evidence="6 7" key="1">
    <citation type="submission" date="2019-02" db="EMBL/GenBank/DDBJ databases">
        <title>Genome sequences of Aliivibrio finisterrensis strains from farmed Atlantic salmon.</title>
        <authorList>
            <person name="Bowman J.P."/>
        </authorList>
    </citation>
    <scope>NUCLEOTIDE SEQUENCE [LARGE SCALE GENOMIC DNA]</scope>
    <source>
        <strain evidence="6 7">A46</strain>
    </source>
</reference>
<dbReference type="InterPro" id="IPR029055">
    <property type="entry name" value="Ntn_hydrolases_N"/>
</dbReference>
<dbReference type="InterPro" id="IPR017932">
    <property type="entry name" value="GATase_2_dom"/>
</dbReference>
<evidence type="ECO:0000313" key="7">
    <source>
        <dbReference type="Proteomes" id="UP000294063"/>
    </source>
</evidence>
<evidence type="ECO:0000256" key="1">
    <source>
        <dbReference type="ARBA" id="ARBA00005187"/>
    </source>
</evidence>
<dbReference type="InterPro" id="IPR014729">
    <property type="entry name" value="Rossmann-like_a/b/a_fold"/>
</dbReference>
<sequence length="572" mass="65515">MYLTGDFVNPQQNDVVEQHCNFNISHSSSHEITTKLYEDDDVCIYLQGDVYKLGCDKIDFSYLANEISLINELSVKSLSEIFYDVDGYFTLVLVDKKKSELYLVTDRYGLWPLYTYRVDNNIRAWSTLLGKIKECDSNLDIDKDAVLSFLNHSYFLGNNTLYKNVSRVEPSKIIKISQDGNIINECQYWTWSEIKPRELDFDKAVDELYIHFINAVESHLDSGKKYCLTLSGGLDSRALLAAACRIGKYDITCLSFGYPESQDVKIASKVCKTLNVTHQVSIIDSNNWYKDREKGVFNTSGMYSFLHMHGLNPIDEIAAISTQVINGYLGDMVLGGGYLDKKDGRFLSVKELAQKKYGKFAESIDFNNEFVKCDSSDPFFILYRGVRFTSMGSDIVNDRVVNVKPFMDNKLLEFVYSINDEYRYNGKLYHTMLLKYFPDVFSTIPWQTTGKVITGADPDGGVEKFWLSIRPKLVSMIRQSRWNARITALYSKVKNTQVFVDYADWVNKPEFRMLVENVINKDSAVMSILGKKEINNILKKAYTDRNVEPLGCLLSLEIYLSKIDLNGDAILR</sequence>
<dbReference type="GO" id="GO:0004066">
    <property type="term" value="F:asparagine synthase (glutamine-hydrolyzing) activity"/>
    <property type="evidence" value="ECO:0007669"/>
    <property type="project" value="UniProtKB-EC"/>
</dbReference>
<dbReference type="RefSeq" id="WP_130071966.1">
    <property type="nucleotide sequence ID" value="NZ_SEZK01000043.1"/>
</dbReference>
<comment type="catalytic activity">
    <reaction evidence="3">
        <text>L-aspartate + L-glutamine + ATP + H2O = L-asparagine + L-glutamate + AMP + diphosphate + H(+)</text>
        <dbReference type="Rhea" id="RHEA:12228"/>
        <dbReference type="ChEBI" id="CHEBI:15377"/>
        <dbReference type="ChEBI" id="CHEBI:15378"/>
        <dbReference type="ChEBI" id="CHEBI:29985"/>
        <dbReference type="ChEBI" id="CHEBI:29991"/>
        <dbReference type="ChEBI" id="CHEBI:30616"/>
        <dbReference type="ChEBI" id="CHEBI:33019"/>
        <dbReference type="ChEBI" id="CHEBI:58048"/>
        <dbReference type="ChEBI" id="CHEBI:58359"/>
        <dbReference type="ChEBI" id="CHEBI:456215"/>
        <dbReference type="EC" id="6.3.5.4"/>
    </reaction>
</comment>
<dbReference type="Pfam" id="PF13537">
    <property type="entry name" value="GATase_7"/>
    <property type="match status" value="1"/>
</dbReference>
<dbReference type="SUPFAM" id="SSF56235">
    <property type="entry name" value="N-terminal nucleophile aminohydrolases (Ntn hydrolases)"/>
    <property type="match status" value="1"/>
</dbReference>
<dbReference type="InterPro" id="IPR001962">
    <property type="entry name" value="Asn_synthase"/>
</dbReference>
<evidence type="ECO:0000256" key="2">
    <source>
        <dbReference type="ARBA" id="ARBA00012737"/>
    </source>
</evidence>
<evidence type="ECO:0000313" key="6">
    <source>
        <dbReference type="EMBL" id="RYU48854.1"/>
    </source>
</evidence>
<evidence type="ECO:0000259" key="4">
    <source>
        <dbReference type="Pfam" id="PF00733"/>
    </source>
</evidence>
<dbReference type="SUPFAM" id="SSF52402">
    <property type="entry name" value="Adenine nucleotide alpha hydrolases-like"/>
    <property type="match status" value="1"/>
</dbReference>
<gene>
    <name evidence="6" type="ORF">ERW57_17005</name>
</gene>
<dbReference type="Pfam" id="PF00733">
    <property type="entry name" value="Asn_synthase"/>
    <property type="match status" value="1"/>
</dbReference>
<dbReference type="PANTHER" id="PTHR43284">
    <property type="entry name" value="ASPARAGINE SYNTHETASE (GLUTAMINE-HYDROLYZING)"/>
    <property type="match status" value="1"/>
</dbReference>
<protein>
    <recommendedName>
        <fullName evidence="2">asparagine synthase (glutamine-hydrolyzing)</fullName>
        <ecNumber evidence="2">6.3.5.4</ecNumber>
    </recommendedName>
</protein>